<dbReference type="InterPro" id="IPR012340">
    <property type="entry name" value="NA-bd_OB-fold"/>
</dbReference>
<protein>
    <recommendedName>
        <fullName evidence="2">S1 motif domain-containing protein</fullName>
    </recommendedName>
</protein>
<dbReference type="SUPFAM" id="SSF50249">
    <property type="entry name" value="Nucleic acid-binding proteins"/>
    <property type="match status" value="1"/>
</dbReference>
<dbReference type="AlphaFoldDB" id="A0A1M5U064"/>
<dbReference type="PROSITE" id="PS50126">
    <property type="entry name" value="S1"/>
    <property type="match status" value="1"/>
</dbReference>
<dbReference type="GO" id="GO:0003676">
    <property type="term" value="F:nucleic acid binding"/>
    <property type="evidence" value="ECO:0007669"/>
    <property type="project" value="InterPro"/>
</dbReference>
<dbReference type="PANTHER" id="PTHR37296:SF1">
    <property type="entry name" value="CONSERVED VIRULENCE FACTOR B"/>
    <property type="match status" value="1"/>
</dbReference>
<dbReference type="CDD" id="cd00164">
    <property type="entry name" value="S1_like"/>
    <property type="match status" value="1"/>
</dbReference>
<dbReference type="InterPro" id="IPR040764">
    <property type="entry name" value="CvfB_WH"/>
</dbReference>
<proteinExistence type="inferred from homology"/>
<dbReference type="RefSeq" id="WP_073075862.1">
    <property type="nucleotide sequence ID" value="NZ_FQXV01000001.1"/>
</dbReference>
<keyword evidence="4" id="KW-1185">Reference proteome</keyword>
<dbReference type="Pfam" id="PF21543">
    <property type="entry name" value="CvfB_2nd"/>
    <property type="match status" value="1"/>
</dbReference>
<dbReference type="InterPro" id="IPR036388">
    <property type="entry name" value="WH-like_DNA-bd_sf"/>
</dbReference>
<name>A0A1M5U064_9FIRM</name>
<evidence type="ECO:0000256" key="1">
    <source>
        <dbReference type="PIRNR" id="PIRNR012524"/>
    </source>
</evidence>
<dbReference type="InterPro" id="IPR039566">
    <property type="entry name" value="CvfB_S1_st"/>
</dbReference>
<dbReference type="STRING" id="1123282.SAMN02745823_00299"/>
<dbReference type="EMBL" id="FQXV01000001">
    <property type="protein sequence ID" value="SHH56271.1"/>
    <property type="molecule type" value="Genomic_DNA"/>
</dbReference>
<dbReference type="Proteomes" id="UP000183995">
    <property type="component" value="Unassembled WGS sequence"/>
</dbReference>
<gene>
    <name evidence="3" type="ORF">SAMN02745823_00299</name>
</gene>
<dbReference type="OrthoDB" id="9801597at2"/>
<evidence type="ECO:0000259" key="2">
    <source>
        <dbReference type="PROSITE" id="PS50126"/>
    </source>
</evidence>
<dbReference type="PANTHER" id="PTHR37296">
    <property type="entry name" value="CONSERVED VIRULENCE FACTOR B"/>
    <property type="match status" value="1"/>
</dbReference>
<organism evidence="3 4">
    <name type="scientific">Sporobacter termitidis DSM 10068</name>
    <dbReference type="NCBI Taxonomy" id="1123282"/>
    <lineage>
        <taxon>Bacteria</taxon>
        <taxon>Bacillati</taxon>
        <taxon>Bacillota</taxon>
        <taxon>Clostridia</taxon>
        <taxon>Eubacteriales</taxon>
        <taxon>Oscillospiraceae</taxon>
        <taxon>Sporobacter</taxon>
    </lineage>
</organism>
<dbReference type="InterPro" id="IPR014464">
    <property type="entry name" value="CvfB_fam"/>
</dbReference>
<feature type="domain" description="S1 motif" evidence="2">
    <location>
        <begin position="147"/>
        <end position="208"/>
    </location>
</feature>
<accession>A0A1M5U064</accession>
<reference evidence="3 4" key="1">
    <citation type="submission" date="2016-11" db="EMBL/GenBank/DDBJ databases">
        <authorList>
            <person name="Jaros S."/>
            <person name="Januszkiewicz K."/>
            <person name="Wedrychowicz H."/>
        </authorList>
    </citation>
    <scope>NUCLEOTIDE SEQUENCE [LARGE SCALE GENOMIC DNA]</scope>
    <source>
        <strain evidence="3 4">DSM 10068</strain>
    </source>
</reference>
<dbReference type="InterPro" id="IPR048587">
    <property type="entry name" value="CvfB_S1_3rd"/>
</dbReference>
<evidence type="ECO:0000313" key="3">
    <source>
        <dbReference type="EMBL" id="SHH56271.1"/>
    </source>
</evidence>
<dbReference type="SMART" id="SM00316">
    <property type="entry name" value="S1"/>
    <property type="match status" value="2"/>
</dbReference>
<comment type="similarity">
    <text evidence="1">Belongs to the CvfB family.</text>
</comment>
<dbReference type="PIRSF" id="PIRSF012524">
    <property type="entry name" value="YitL_S1"/>
    <property type="match status" value="1"/>
</dbReference>
<dbReference type="Gene3D" id="2.40.50.140">
    <property type="entry name" value="Nucleic acid-binding proteins"/>
    <property type="match status" value="2"/>
</dbReference>
<dbReference type="InterPro" id="IPR003029">
    <property type="entry name" value="S1_domain"/>
</dbReference>
<sequence>MIELGKFQKLNVQRLTQFGAYLNMKDESDSDEILLPQNQVTREVQIGDEITVFVYKDSEDRIIATVKEPKLSLGELAVLKVVDISKIGAFLDWGLEKDLFLPFKEQVGTIKKDGEYLVALYVDNSQRLCATMKVYNQLSAMSPYKQKDRVQGIVYGISDEWGCFVAVDNKYHGLIPNKELYGKLQIGDKIEARIIKVRQDGKLELSLREPAYKEIEGDARKIFEKLKAKGFLPLNDSSSPERIQSELNMSKGAFKRAVGRLLKEGAIKITGEGIEPAWKSK</sequence>
<evidence type="ECO:0000313" key="4">
    <source>
        <dbReference type="Proteomes" id="UP000183995"/>
    </source>
</evidence>
<dbReference type="Gene3D" id="1.10.10.10">
    <property type="entry name" value="Winged helix-like DNA-binding domain superfamily/Winged helix DNA-binding domain"/>
    <property type="match status" value="1"/>
</dbReference>
<dbReference type="Pfam" id="PF13509">
    <property type="entry name" value="S1_2"/>
    <property type="match status" value="2"/>
</dbReference>
<dbReference type="Pfam" id="PF17783">
    <property type="entry name" value="WHD_CvfB"/>
    <property type="match status" value="1"/>
</dbReference>